<dbReference type="Gene3D" id="1.10.238.10">
    <property type="entry name" value="EF-hand"/>
    <property type="match status" value="2"/>
</dbReference>
<evidence type="ECO:0000313" key="5">
    <source>
        <dbReference type="Proteomes" id="UP000824469"/>
    </source>
</evidence>
<keyword evidence="2" id="KW-0106">Calcium</keyword>
<dbReference type="EMBL" id="JAHRHJ020000010">
    <property type="protein sequence ID" value="KAH9299816.1"/>
    <property type="molecule type" value="Genomic_DNA"/>
</dbReference>
<feature type="domain" description="EF-hand" evidence="3">
    <location>
        <begin position="14"/>
        <end position="49"/>
    </location>
</feature>
<feature type="non-terminal residue" evidence="4">
    <location>
        <position position="1"/>
    </location>
</feature>
<gene>
    <name evidence="4" type="ORF">KI387_031498</name>
</gene>
<dbReference type="SMART" id="SM00054">
    <property type="entry name" value="EFh"/>
    <property type="match status" value="2"/>
</dbReference>
<sequence length="146" mass="16555">WEEIEEKMGKLSGEQISRFTEAFCFFDKDEDGILSGKEVGIAMRSAGENTCEEEVAEMVKDMATGVDLNGFLSMMEARHADEEVGENDLMKAFKFLDRNQTGNIYIGELRHLLTTVGEKLSADEFDRWIDQDKDCDNNGRLNLDTL</sequence>
<feature type="non-terminal residue" evidence="4">
    <location>
        <position position="146"/>
    </location>
</feature>
<keyword evidence="1" id="KW-0677">Repeat</keyword>
<dbReference type="Proteomes" id="UP000824469">
    <property type="component" value="Unassembled WGS sequence"/>
</dbReference>
<dbReference type="InterPro" id="IPR011992">
    <property type="entry name" value="EF-hand-dom_pair"/>
</dbReference>
<accession>A0AA38FFU4</accession>
<dbReference type="SUPFAM" id="SSF47473">
    <property type="entry name" value="EF-hand"/>
    <property type="match status" value="1"/>
</dbReference>
<protein>
    <recommendedName>
        <fullName evidence="3">EF-hand domain-containing protein</fullName>
    </recommendedName>
</protein>
<dbReference type="FunFam" id="1.10.238.10:FF:000527">
    <property type="entry name" value="Calmodulin-3"/>
    <property type="match status" value="1"/>
</dbReference>
<name>A0AA38FFU4_TAXCH</name>
<reference evidence="4 5" key="1">
    <citation type="journal article" date="2021" name="Nat. Plants">
        <title>The Taxus genome provides insights into paclitaxel biosynthesis.</title>
        <authorList>
            <person name="Xiong X."/>
            <person name="Gou J."/>
            <person name="Liao Q."/>
            <person name="Li Y."/>
            <person name="Zhou Q."/>
            <person name="Bi G."/>
            <person name="Li C."/>
            <person name="Du R."/>
            <person name="Wang X."/>
            <person name="Sun T."/>
            <person name="Guo L."/>
            <person name="Liang H."/>
            <person name="Lu P."/>
            <person name="Wu Y."/>
            <person name="Zhang Z."/>
            <person name="Ro D.K."/>
            <person name="Shang Y."/>
            <person name="Huang S."/>
            <person name="Yan J."/>
        </authorList>
    </citation>
    <scope>NUCLEOTIDE SEQUENCE [LARGE SCALE GENOMIC DNA]</scope>
    <source>
        <strain evidence="4">Ta-2019</strain>
    </source>
</reference>
<dbReference type="GO" id="GO:0016460">
    <property type="term" value="C:myosin II complex"/>
    <property type="evidence" value="ECO:0007669"/>
    <property type="project" value="TreeGrafter"/>
</dbReference>
<evidence type="ECO:0000259" key="3">
    <source>
        <dbReference type="PROSITE" id="PS50222"/>
    </source>
</evidence>
<feature type="domain" description="EF-hand" evidence="3">
    <location>
        <begin position="84"/>
        <end position="119"/>
    </location>
</feature>
<dbReference type="PROSITE" id="PS50222">
    <property type="entry name" value="EF_HAND_2"/>
    <property type="match status" value="2"/>
</dbReference>
<evidence type="ECO:0000256" key="2">
    <source>
        <dbReference type="ARBA" id="ARBA00022837"/>
    </source>
</evidence>
<dbReference type="InterPro" id="IPR018247">
    <property type="entry name" value="EF_Hand_1_Ca_BS"/>
</dbReference>
<evidence type="ECO:0000256" key="1">
    <source>
        <dbReference type="ARBA" id="ARBA00022737"/>
    </source>
</evidence>
<evidence type="ECO:0000313" key="4">
    <source>
        <dbReference type="EMBL" id="KAH9299816.1"/>
    </source>
</evidence>
<dbReference type="InterPro" id="IPR002048">
    <property type="entry name" value="EF_hand_dom"/>
</dbReference>
<dbReference type="PANTHER" id="PTHR23048:SF0">
    <property type="entry name" value="CALMODULIN LIKE 3"/>
    <property type="match status" value="1"/>
</dbReference>
<dbReference type="InterPro" id="IPR050230">
    <property type="entry name" value="CALM/Myosin/TropC-like"/>
</dbReference>
<dbReference type="PANTHER" id="PTHR23048">
    <property type="entry name" value="MYOSIN LIGHT CHAIN 1, 3"/>
    <property type="match status" value="1"/>
</dbReference>
<keyword evidence="5" id="KW-1185">Reference proteome</keyword>
<dbReference type="AlphaFoldDB" id="A0AA38FFU4"/>
<dbReference type="OMA" id="EAFCFID"/>
<dbReference type="GO" id="GO:0005509">
    <property type="term" value="F:calcium ion binding"/>
    <property type="evidence" value="ECO:0007669"/>
    <property type="project" value="InterPro"/>
</dbReference>
<proteinExistence type="predicted"/>
<comment type="caution">
    <text evidence="4">The sequence shown here is derived from an EMBL/GenBank/DDBJ whole genome shotgun (WGS) entry which is preliminary data.</text>
</comment>
<dbReference type="PROSITE" id="PS00018">
    <property type="entry name" value="EF_HAND_1"/>
    <property type="match status" value="1"/>
</dbReference>
<organism evidence="4 5">
    <name type="scientific">Taxus chinensis</name>
    <name type="common">Chinese yew</name>
    <name type="synonym">Taxus wallichiana var. chinensis</name>
    <dbReference type="NCBI Taxonomy" id="29808"/>
    <lineage>
        <taxon>Eukaryota</taxon>
        <taxon>Viridiplantae</taxon>
        <taxon>Streptophyta</taxon>
        <taxon>Embryophyta</taxon>
        <taxon>Tracheophyta</taxon>
        <taxon>Spermatophyta</taxon>
        <taxon>Pinopsida</taxon>
        <taxon>Pinidae</taxon>
        <taxon>Conifers II</taxon>
        <taxon>Cupressales</taxon>
        <taxon>Taxaceae</taxon>
        <taxon>Taxus</taxon>
    </lineage>
</organism>
<dbReference type="Pfam" id="PF13499">
    <property type="entry name" value="EF-hand_7"/>
    <property type="match status" value="1"/>
</dbReference>